<dbReference type="GO" id="GO:0016857">
    <property type="term" value="F:racemase and epimerase activity, acting on carbohydrates and derivatives"/>
    <property type="evidence" value="ECO:0007669"/>
    <property type="project" value="InterPro"/>
</dbReference>
<reference evidence="1 2" key="1">
    <citation type="submission" date="2019-01" db="EMBL/GenBank/DDBJ databases">
        <title>Genome sequencing of the rare red list fungi Fomitopsis rosea.</title>
        <authorList>
            <person name="Buettner E."/>
            <person name="Kellner H."/>
        </authorList>
    </citation>
    <scope>NUCLEOTIDE SEQUENCE [LARGE SCALE GENOMIC DNA]</scope>
    <source>
        <strain evidence="1 2">DSM 105464</strain>
    </source>
</reference>
<dbReference type="Proteomes" id="UP000298390">
    <property type="component" value="Unassembled WGS sequence"/>
</dbReference>
<evidence type="ECO:0000313" key="2">
    <source>
        <dbReference type="Proteomes" id="UP000298390"/>
    </source>
</evidence>
<dbReference type="SUPFAM" id="SSF54909">
    <property type="entry name" value="Dimeric alpha+beta barrel"/>
    <property type="match status" value="1"/>
</dbReference>
<accession>A0A4Y9YH79</accession>
<evidence type="ECO:0008006" key="3">
    <source>
        <dbReference type="Google" id="ProtNLM"/>
    </source>
</evidence>
<evidence type="ECO:0000313" key="1">
    <source>
        <dbReference type="EMBL" id="TFY61208.1"/>
    </source>
</evidence>
<dbReference type="Pfam" id="PF05336">
    <property type="entry name" value="rhaM"/>
    <property type="match status" value="1"/>
</dbReference>
<sequence length="126" mass="14380">MSVLSLHAKRVCQIIKLKPEAEAEYKALHANAWPGVLTALARAHIVDYSIHYYPPLHLLIASFKYTGTDFDVDMRKVAEDEETRRWWALTDKMQESFVEGATGSGGEKPWWLDLEEVFRFEGDPAA</sequence>
<dbReference type="Gene3D" id="3.30.70.100">
    <property type="match status" value="1"/>
</dbReference>
<dbReference type="PANTHER" id="PTHR34389:SF2">
    <property type="entry name" value="L-RHAMNOSE MUTAROTASE"/>
    <property type="match status" value="1"/>
</dbReference>
<dbReference type="InterPro" id="IPR008000">
    <property type="entry name" value="Rham/fucose_mutarotase"/>
</dbReference>
<dbReference type="InterPro" id="IPR011008">
    <property type="entry name" value="Dimeric_a/b-barrel"/>
</dbReference>
<dbReference type="PANTHER" id="PTHR34389">
    <property type="entry name" value="L-RHAMNOSE MUTAROTASE"/>
    <property type="match status" value="1"/>
</dbReference>
<dbReference type="EMBL" id="SEKV01000218">
    <property type="protein sequence ID" value="TFY61208.1"/>
    <property type="molecule type" value="Genomic_DNA"/>
</dbReference>
<organism evidence="1 2">
    <name type="scientific">Rhodofomes roseus</name>
    <dbReference type="NCBI Taxonomy" id="34475"/>
    <lineage>
        <taxon>Eukaryota</taxon>
        <taxon>Fungi</taxon>
        <taxon>Dikarya</taxon>
        <taxon>Basidiomycota</taxon>
        <taxon>Agaricomycotina</taxon>
        <taxon>Agaricomycetes</taxon>
        <taxon>Polyporales</taxon>
        <taxon>Rhodofomes</taxon>
    </lineage>
</organism>
<name>A0A4Y9YH79_9APHY</name>
<dbReference type="STRING" id="34475.A0A4Y9YH79"/>
<protein>
    <recommendedName>
        <fullName evidence="3">Rhamnose mutarotase</fullName>
    </recommendedName>
</protein>
<proteinExistence type="predicted"/>
<dbReference type="AlphaFoldDB" id="A0A4Y9YH79"/>
<gene>
    <name evidence="1" type="ORF">EVJ58_g4655</name>
</gene>
<comment type="caution">
    <text evidence="1">The sequence shown here is derived from an EMBL/GenBank/DDBJ whole genome shotgun (WGS) entry which is preliminary data.</text>
</comment>